<evidence type="ECO:0000313" key="2">
    <source>
        <dbReference type="Proteomes" id="UP000735302"/>
    </source>
</evidence>
<gene>
    <name evidence="1" type="ORF">PoB_004284100</name>
</gene>
<accession>A0AAV4BBW5</accession>
<organism evidence="1 2">
    <name type="scientific">Plakobranchus ocellatus</name>
    <dbReference type="NCBI Taxonomy" id="259542"/>
    <lineage>
        <taxon>Eukaryota</taxon>
        <taxon>Metazoa</taxon>
        <taxon>Spiralia</taxon>
        <taxon>Lophotrochozoa</taxon>
        <taxon>Mollusca</taxon>
        <taxon>Gastropoda</taxon>
        <taxon>Heterobranchia</taxon>
        <taxon>Euthyneura</taxon>
        <taxon>Panpulmonata</taxon>
        <taxon>Sacoglossa</taxon>
        <taxon>Placobranchoidea</taxon>
        <taxon>Plakobranchidae</taxon>
        <taxon>Plakobranchus</taxon>
    </lineage>
</organism>
<dbReference type="AlphaFoldDB" id="A0AAV4BBW5"/>
<keyword evidence="2" id="KW-1185">Reference proteome</keyword>
<dbReference type="EMBL" id="BLXT01004658">
    <property type="protein sequence ID" value="GFO16336.1"/>
    <property type="molecule type" value="Genomic_DNA"/>
</dbReference>
<dbReference type="Proteomes" id="UP000735302">
    <property type="component" value="Unassembled WGS sequence"/>
</dbReference>
<sequence length="99" mass="10581">MSSKSYTSSMGSFNYMSCIGCMGINLRVNNTKLSIDAKKTNRLGHPNEGKPGGVTPNDRAVVAMAISVIMGMCLTNENVSCFHTNLHTSAAHTGGEREQ</sequence>
<evidence type="ECO:0000313" key="1">
    <source>
        <dbReference type="EMBL" id="GFO16336.1"/>
    </source>
</evidence>
<comment type="caution">
    <text evidence="1">The sequence shown here is derived from an EMBL/GenBank/DDBJ whole genome shotgun (WGS) entry which is preliminary data.</text>
</comment>
<reference evidence="1 2" key="1">
    <citation type="journal article" date="2021" name="Elife">
        <title>Chloroplast acquisition without the gene transfer in kleptoplastic sea slugs, Plakobranchus ocellatus.</title>
        <authorList>
            <person name="Maeda T."/>
            <person name="Takahashi S."/>
            <person name="Yoshida T."/>
            <person name="Shimamura S."/>
            <person name="Takaki Y."/>
            <person name="Nagai Y."/>
            <person name="Toyoda A."/>
            <person name="Suzuki Y."/>
            <person name="Arimoto A."/>
            <person name="Ishii H."/>
            <person name="Satoh N."/>
            <person name="Nishiyama T."/>
            <person name="Hasebe M."/>
            <person name="Maruyama T."/>
            <person name="Minagawa J."/>
            <person name="Obokata J."/>
            <person name="Shigenobu S."/>
        </authorList>
    </citation>
    <scope>NUCLEOTIDE SEQUENCE [LARGE SCALE GENOMIC DNA]</scope>
</reference>
<name>A0AAV4BBW5_9GAST</name>
<protein>
    <submittedName>
        <fullName evidence="1">Uncharacterized protein</fullName>
    </submittedName>
</protein>
<proteinExistence type="predicted"/>